<dbReference type="InterPro" id="IPR010399">
    <property type="entry name" value="Tify_dom"/>
</dbReference>
<keyword evidence="9" id="KW-0010">Activator</keyword>
<name>A0AAP0MPF3_9ROSI</name>
<evidence type="ECO:0000256" key="2">
    <source>
        <dbReference type="ARBA" id="ARBA00004123"/>
    </source>
</evidence>
<accession>A0AAP0MPF3</accession>
<dbReference type="PANTHER" id="PTHR46125:SF20">
    <property type="entry name" value="GATA TRANSCRIPTION FACTOR 25"/>
    <property type="match status" value="1"/>
</dbReference>
<evidence type="ECO:0000256" key="7">
    <source>
        <dbReference type="ARBA" id="ARBA00023015"/>
    </source>
</evidence>
<proteinExistence type="inferred from homology"/>
<keyword evidence="10" id="KW-0804">Transcription</keyword>
<gene>
    <name evidence="18" type="ORF">WN944_007909</name>
</gene>
<comment type="caution">
    <text evidence="18">The sequence shown here is derived from an EMBL/GenBank/DDBJ whole genome shotgun (WGS) entry which is preliminary data.</text>
</comment>
<dbReference type="AlphaFoldDB" id="A0AAP0MPF3"/>
<dbReference type="PANTHER" id="PTHR46125">
    <property type="entry name" value="GATA TRANSCRIPTION FACTOR 28"/>
    <property type="match status" value="1"/>
</dbReference>
<evidence type="ECO:0000256" key="6">
    <source>
        <dbReference type="ARBA" id="ARBA00022833"/>
    </source>
</evidence>
<evidence type="ECO:0000256" key="1">
    <source>
        <dbReference type="ARBA" id="ARBA00002206"/>
    </source>
</evidence>
<dbReference type="GO" id="GO:0006355">
    <property type="term" value="P:regulation of DNA-templated transcription"/>
    <property type="evidence" value="ECO:0007669"/>
    <property type="project" value="InterPro"/>
</dbReference>
<evidence type="ECO:0000256" key="14">
    <source>
        <dbReference type="SAM" id="MobiDB-lite"/>
    </source>
</evidence>
<keyword evidence="8" id="KW-0238">DNA-binding</keyword>
<evidence type="ECO:0008006" key="20">
    <source>
        <dbReference type="Google" id="ProtNLM"/>
    </source>
</evidence>
<dbReference type="SMART" id="SM00979">
    <property type="entry name" value="TIFY"/>
    <property type="match status" value="1"/>
</dbReference>
<evidence type="ECO:0000256" key="11">
    <source>
        <dbReference type="ARBA" id="ARBA00023242"/>
    </source>
</evidence>
<sequence>MAIPPSQIHSHEGFTQNLQKVFPFGNASKSPSFGPISPMYGQSQSMNISSQMSGGGAAADEDDVSVAADDHHLSYDPHSALENGIVVVEDVAHDSGYATGGNELSNSSQLTLSFRGQVYVFDSVTPDKVQAVLLLLGGCELSSSPQGMEVIPHSQRGIADYPAKCTQPQRAASLDRFRQKRKERCFDKKVRYSVRQEVALRMQRNKGQFTSAKKCEGGALGWSNAQDPGQDDSPSETSCTHCGISSKSTPMMRRGPSGPRSLCNACGLFWANKGALRDLGKKMEDQPLTPAEQGEGEVNDSDCGTAAHTDNELVSFSNDDDSALISEH</sequence>
<protein>
    <recommendedName>
        <fullName evidence="20">GATA transcription factor 25</fullName>
    </recommendedName>
</protein>
<dbReference type="PROSITE" id="PS00344">
    <property type="entry name" value="GATA_ZN_FINGER_1"/>
    <property type="match status" value="1"/>
</dbReference>
<keyword evidence="5 12" id="KW-0863">Zinc-finger</keyword>
<keyword evidence="19" id="KW-1185">Reference proteome</keyword>
<dbReference type="InterPro" id="IPR010402">
    <property type="entry name" value="CCT_domain"/>
</dbReference>
<evidence type="ECO:0000256" key="3">
    <source>
        <dbReference type="ARBA" id="ARBA00007722"/>
    </source>
</evidence>
<dbReference type="Pfam" id="PF06203">
    <property type="entry name" value="CCT"/>
    <property type="match status" value="1"/>
</dbReference>
<dbReference type="GO" id="GO:0043565">
    <property type="term" value="F:sequence-specific DNA binding"/>
    <property type="evidence" value="ECO:0007669"/>
    <property type="project" value="InterPro"/>
</dbReference>
<keyword evidence="7" id="KW-0805">Transcription regulation</keyword>
<dbReference type="Pfam" id="PF06200">
    <property type="entry name" value="tify"/>
    <property type="match status" value="1"/>
</dbReference>
<dbReference type="InterPro" id="IPR045280">
    <property type="entry name" value="TIFY-like"/>
</dbReference>
<dbReference type="GO" id="GO:0008270">
    <property type="term" value="F:zinc ion binding"/>
    <property type="evidence" value="ECO:0007669"/>
    <property type="project" value="UniProtKB-KW"/>
</dbReference>
<dbReference type="CDD" id="cd00202">
    <property type="entry name" value="ZnF_GATA"/>
    <property type="match status" value="1"/>
</dbReference>
<evidence type="ECO:0000256" key="4">
    <source>
        <dbReference type="ARBA" id="ARBA00022723"/>
    </source>
</evidence>
<keyword evidence="6" id="KW-0862">Zinc</keyword>
<evidence type="ECO:0000256" key="5">
    <source>
        <dbReference type="ARBA" id="ARBA00022771"/>
    </source>
</evidence>
<keyword evidence="11 13" id="KW-0539">Nucleus</keyword>
<feature type="domain" description="Tify" evidence="17">
    <location>
        <begin position="103"/>
        <end position="138"/>
    </location>
</feature>
<feature type="domain" description="CCT" evidence="16">
    <location>
        <begin position="170"/>
        <end position="212"/>
    </location>
</feature>
<comment type="subcellular location">
    <subcellularLocation>
        <location evidence="2 13">Nucleus</location>
    </subcellularLocation>
</comment>
<evidence type="ECO:0000256" key="8">
    <source>
        <dbReference type="ARBA" id="ARBA00023125"/>
    </source>
</evidence>
<dbReference type="PROSITE" id="PS51017">
    <property type="entry name" value="CCT"/>
    <property type="match status" value="1"/>
</dbReference>
<feature type="compositionally biased region" description="Low complexity" evidence="14">
    <location>
        <begin position="41"/>
        <end position="52"/>
    </location>
</feature>
<evidence type="ECO:0000313" key="18">
    <source>
        <dbReference type="EMBL" id="KAK9215903.1"/>
    </source>
</evidence>
<evidence type="ECO:0000256" key="12">
    <source>
        <dbReference type="PROSITE-ProRule" id="PRU00094"/>
    </source>
</evidence>
<dbReference type="GO" id="GO:0005634">
    <property type="term" value="C:nucleus"/>
    <property type="evidence" value="ECO:0007669"/>
    <property type="project" value="UniProtKB-SubCell"/>
</dbReference>
<evidence type="ECO:0000256" key="13">
    <source>
        <dbReference type="PROSITE-ProRule" id="PRU00357"/>
    </source>
</evidence>
<keyword evidence="4" id="KW-0479">Metal-binding</keyword>
<reference evidence="18 19" key="1">
    <citation type="submission" date="2024-05" db="EMBL/GenBank/DDBJ databases">
        <title>Haplotype-resolved chromosome-level genome assembly of Huyou (Citrus changshanensis).</title>
        <authorList>
            <person name="Miao C."/>
            <person name="Chen W."/>
            <person name="Wu Y."/>
            <person name="Wang L."/>
            <person name="Zhao S."/>
            <person name="Grierson D."/>
            <person name="Xu C."/>
            <person name="Chen K."/>
        </authorList>
    </citation>
    <scope>NUCLEOTIDE SEQUENCE [LARGE SCALE GENOMIC DNA]</scope>
    <source>
        <strain evidence="18">01-14</strain>
        <tissue evidence="18">Leaf</tissue>
    </source>
</reference>
<dbReference type="EMBL" id="JBCGBO010000003">
    <property type="protein sequence ID" value="KAK9215903.1"/>
    <property type="molecule type" value="Genomic_DNA"/>
</dbReference>
<feature type="domain" description="GATA-type" evidence="15">
    <location>
        <begin position="233"/>
        <end position="292"/>
    </location>
</feature>
<dbReference type="Gene3D" id="3.30.50.10">
    <property type="entry name" value="Erythroid Transcription Factor GATA-1, subunit A"/>
    <property type="match status" value="1"/>
</dbReference>
<evidence type="ECO:0000259" key="17">
    <source>
        <dbReference type="PROSITE" id="PS51320"/>
    </source>
</evidence>
<evidence type="ECO:0000256" key="10">
    <source>
        <dbReference type="ARBA" id="ARBA00023163"/>
    </source>
</evidence>
<evidence type="ECO:0000313" key="19">
    <source>
        <dbReference type="Proteomes" id="UP001428341"/>
    </source>
</evidence>
<dbReference type="SMART" id="SM00401">
    <property type="entry name" value="ZnF_GATA"/>
    <property type="match status" value="1"/>
</dbReference>
<comment type="similarity">
    <text evidence="3">Belongs to the type IV zinc-finger family. Class C subfamily.</text>
</comment>
<feature type="region of interest" description="Disordered" evidence="14">
    <location>
        <begin position="33"/>
        <end position="60"/>
    </location>
</feature>
<dbReference type="InterPro" id="IPR013088">
    <property type="entry name" value="Znf_NHR/GATA"/>
</dbReference>
<organism evidence="18 19">
    <name type="scientific">Citrus x changshan-huyou</name>
    <dbReference type="NCBI Taxonomy" id="2935761"/>
    <lineage>
        <taxon>Eukaryota</taxon>
        <taxon>Viridiplantae</taxon>
        <taxon>Streptophyta</taxon>
        <taxon>Embryophyta</taxon>
        <taxon>Tracheophyta</taxon>
        <taxon>Spermatophyta</taxon>
        <taxon>Magnoliopsida</taxon>
        <taxon>eudicotyledons</taxon>
        <taxon>Gunneridae</taxon>
        <taxon>Pentapetalae</taxon>
        <taxon>rosids</taxon>
        <taxon>malvids</taxon>
        <taxon>Sapindales</taxon>
        <taxon>Rutaceae</taxon>
        <taxon>Aurantioideae</taxon>
        <taxon>Citrus</taxon>
    </lineage>
</organism>
<evidence type="ECO:0000259" key="16">
    <source>
        <dbReference type="PROSITE" id="PS51017"/>
    </source>
</evidence>
<dbReference type="SUPFAM" id="SSF57716">
    <property type="entry name" value="Glucocorticoid receptor-like (DNA-binding domain)"/>
    <property type="match status" value="1"/>
</dbReference>
<dbReference type="PROSITE" id="PS51320">
    <property type="entry name" value="TIFY"/>
    <property type="match status" value="1"/>
</dbReference>
<evidence type="ECO:0000259" key="15">
    <source>
        <dbReference type="PROSITE" id="PS50114"/>
    </source>
</evidence>
<dbReference type="Pfam" id="PF00320">
    <property type="entry name" value="GATA"/>
    <property type="match status" value="1"/>
</dbReference>
<evidence type="ECO:0000256" key="9">
    <source>
        <dbReference type="ARBA" id="ARBA00023159"/>
    </source>
</evidence>
<dbReference type="InterPro" id="IPR000679">
    <property type="entry name" value="Znf_GATA"/>
</dbReference>
<dbReference type="PROSITE" id="PS50114">
    <property type="entry name" value="GATA_ZN_FINGER_2"/>
    <property type="match status" value="1"/>
</dbReference>
<dbReference type="Proteomes" id="UP001428341">
    <property type="component" value="Unassembled WGS sequence"/>
</dbReference>
<feature type="region of interest" description="Disordered" evidence="14">
    <location>
        <begin position="283"/>
        <end position="328"/>
    </location>
</feature>
<comment type="function">
    <text evidence="1">Transcriptional activator that specifically binds 5'-GATA-3' or 5'-GAT-3' motifs within gene promoters.</text>
</comment>